<dbReference type="KEGG" id="rdi:CMV14_12410"/>
<feature type="domain" description="Transglutaminase-like" evidence="1">
    <location>
        <begin position="159"/>
        <end position="225"/>
    </location>
</feature>
<dbReference type="Proteomes" id="UP000218934">
    <property type="component" value="Unassembled WGS sequence"/>
</dbReference>
<evidence type="ECO:0000313" key="3">
    <source>
        <dbReference type="Proteomes" id="UP000218934"/>
    </source>
</evidence>
<accession>A0A2A4G2W8</accession>
<dbReference type="SMART" id="SM00460">
    <property type="entry name" value="TGc"/>
    <property type="match status" value="1"/>
</dbReference>
<evidence type="ECO:0000259" key="1">
    <source>
        <dbReference type="SMART" id="SM00460"/>
    </source>
</evidence>
<dbReference type="AlphaFoldDB" id="A0A2A4G2W8"/>
<dbReference type="RefSeq" id="WP_066959226.1">
    <property type="nucleotide sequence ID" value="NZ_CP023449.1"/>
</dbReference>
<dbReference type="InterPro" id="IPR038765">
    <property type="entry name" value="Papain-like_cys_pep_sf"/>
</dbReference>
<dbReference type="Pfam" id="PF08379">
    <property type="entry name" value="Bact_transglu_N"/>
    <property type="match status" value="1"/>
</dbReference>
<dbReference type="PANTHER" id="PTHR33490">
    <property type="entry name" value="BLR5614 PROTEIN-RELATED"/>
    <property type="match status" value="1"/>
</dbReference>
<dbReference type="InterPro" id="IPR013589">
    <property type="entry name" value="Bac_transglu_N"/>
</dbReference>
<protein>
    <submittedName>
        <fullName evidence="2">Transglutaminase family protein</fullName>
    </submittedName>
</protein>
<dbReference type="EMBL" id="NWUF01000001">
    <property type="protein sequence ID" value="PCE44382.1"/>
    <property type="molecule type" value="Genomic_DNA"/>
</dbReference>
<comment type="caution">
    <text evidence="2">The sequence shown here is derived from an EMBL/GenBank/DDBJ whole genome shotgun (WGS) entry which is preliminary data.</text>
</comment>
<sequence length="275" mass="29983">MRLLIHHQTEYRYTEPQARVVQLLRLTPASHIGQNVVHWRIDVDCDARLKHATDGFGNVTSMLYLAGPVERIGLRVTGEVLTEDRAGVVSGAIETLPPMVFTRTTELTTPEESLLALAAEHDRASGDELSRVHAINSAVHAMIRCTEERSTEVRPVSEVIAAGRGCSMDMAHVLIAAARAAGFAARFVTGYIYRDDPGHGHRQAPHFWAEIDVPGFSWIGFDPANDMCPSDRYVRVAKGLDFRDAAPISGARVGGGHEVLNIGVDVSLSQGQLQS</sequence>
<dbReference type="InterPro" id="IPR002931">
    <property type="entry name" value="Transglutaminase-like"/>
</dbReference>
<evidence type="ECO:0000313" key="2">
    <source>
        <dbReference type="EMBL" id="PCE44382.1"/>
    </source>
</evidence>
<dbReference type="OrthoDB" id="9804023at2"/>
<dbReference type="SUPFAM" id="SSF54001">
    <property type="entry name" value="Cysteine proteinases"/>
    <property type="match status" value="1"/>
</dbReference>
<organism evidence="2 3">
    <name type="scientific">Rhizorhabdus dicambivorans</name>
    <dbReference type="NCBI Taxonomy" id="1850238"/>
    <lineage>
        <taxon>Bacteria</taxon>
        <taxon>Pseudomonadati</taxon>
        <taxon>Pseudomonadota</taxon>
        <taxon>Alphaproteobacteria</taxon>
        <taxon>Sphingomonadales</taxon>
        <taxon>Sphingomonadaceae</taxon>
        <taxon>Rhizorhabdus</taxon>
    </lineage>
</organism>
<dbReference type="PANTHER" id="PTHR33490:SF6">
    <property type="entry name" value="SLL1049 PROTEIN"/>
    <property type="match status" value="1"/>
</dbReference>
<dbReference type="Gene3D" id="3.10.620.30">
    <property type="match status" value="1"/>
</dbReference>
<dbReference type="Pfam" id="PF01841">
    <property type="entry name" value="Transglut_core"/>
    <property type="match status" value="1"/>
</dbReference>
<gene>
    <name evidence="2" type="ORF">COO09_01795</name>
</gene>
<proteinExistence type="predicted"/>
<keyword evidence="3" id="KW-1185">Reference proteome</keyword>
<name>A0A2A4G2W8_9SPHN</name>
<reference evidence="2 3" key="1">
    <citation type="submission" date="2017-09" db="EMBL/GenBank/DDBJ databases">
        <title>The Catabolism of 3,6-Dichlorosalicylic acid is Initiated by the Cytochrome P450 Monooxygenase DsmABC in Rhizorhabdus dicambivorans Ndbn-20.</title>
        <authorList>
            <person name="Na L."/>
        </authorList>
    </citation>
    <scope>NUCLEOTIDE SEQUENCE [LARGE SCALE GENOMIC DNA]</scope>
    <source>
        <strain evidence="2 3">Ndbn-20m</strain>
    </source>
</reference>